<reference evidence="3 4" key="1">
    <citation type="journal article" date="2014" name="Syst. Appl. Microbiol.">
        <title>Complete genomes of freshwater sulfur oxidizers Sulfuricella denitrificans skB26 and Sulfuritalea hydrogenivorans sk43H: genetic insights into the sulfur oxidation pathway of betaproteobacteria.</title>
        <authorList>
            <person name="Watanabe T."/>
            <person name="Kojima H."/>
            <person name="Fukui M."/>
        </authorList>
    </citation>
    <scope>NUCLEOTIDE SEQUENCE [LARGE SCALE GENOMIC DNA]</scope>
    <source>
        <strain evidence="3">DSM22779</strain>
    </source>
</reference>
<dbReference type="Pfam" id="PF01451">
    <property type="entry name" value="LMWPc"/>
    <property type="match status" value="1"/>
</dbReference>
<dbReference type="CDD" id="cd16345">
    <property type="entry name" value="LMWP_ArsC"/>
    <property type="match status" value="1"/>
</dbReference>
<gene>
    <name evidence="3" type="ORF">SUTH_00387</name>
</gene>
<name>W0SB13_9PROT</name>
<dbReference type="SUPFAM" id="SSF52788">
    <property type="entry name" value="Phosphotyrosine protein phosphatases I"/>
    <property type="match status" value="1"/>
</dbReference>
<evidence type="ECO:0000313" key="4">
    <source>
        <dbReference type="Proteomes" id="UP000031637"/>
    </source>
</evidence>
<dbReference type="STRING" id="1223802.SUTH_00387"/>
<keyword evidence="4" id="KW-1185">Reference proteome</keyword>
<dbReference type="OrthoDB" id="9793058at2"/>
<dbReference type="PANTHER" id="PTHR43428">
    <property type="entry name" value="ARSENATE REDUCTASE"/>
    <property type="match status" value="1"/>
</dbReference>
<keyword evidence="1" id="KW-0059">Arsenical resistance</keyword>
<dbReference type="GO" id="GO:0046685">
    <property type="term" value="P:response to arsenic-containing substance"/>
    <property type="evidence" value="ECO:0007669"/>
    <property type="project" value="UniProtKB-KW"/>
</dbReference>
<accession>W0SB13</accession>
<dbReference type="InterPro" id="IPR023485">
    <property type="entry name" value="Ptyr_pPase"/>
</dbReference>
<evidence type="ECO:0000259" key="2">
    <source>
        <dbReference type="SMART" id="SM00226"/>
    </source>
</evidence>
<sequence>MSFNVLVLCTGNSARSILGEMLFNHLGKGRVRAWSAGSKPGGVVNPVAIETLQGHGVPCEGARSKSWDEFAANAVSPAPTSAQAQPVFDFIFTVCGNAAQETCPVWPGHPATAHWGIPDPAHVEPIEARRAAFEEAYQSLKKRIEAFLALPLETMSPEESALAARRIHTGS</sequence>
<feature type="domain" description="Phosphotyrosine protein phosphatase I" evidence="2">
    <location>
        <begin position="3"/>
        <end position="150"/>
    </location>
</feature>
<dbReference type="InterPro" id="IPR036196">
    <property type="entry name" value="Ptyr_pPase_sf"/>
</dbReference>
<evidence type="ECO:0000313" key="3">
    <source>
        <dbReference type="EMBL" id="BAO28201.1"/>
    </source>
</evidence>
<protein>
    <submittedName>
        <fullName evidence="3">Low molecular weight phosphotyrosine protein phosphatase</fullName>
    </submittedName>
</protein>
<dbReference type="HOGENOM" id="CLU_071415_3_0_4"/>
<dbReference type="SMART" id="SM00226">
    <property type="entry name" value="LMWPc"/>
    <property type="match status" value="1"/>
</dbReference>
<dbReference type="RefSeq" id="WP_041096674.1">
    <property type="nucleotide sequence ID" value="NZ_AP012547.1"/>
</dbReference>
<dbReference type="AlphaFoldDB" id="W0SB13"/>
<organism evidence="3 4">
    <name type="scientific">Sulfuritalea hydrogenivorans sk43H</name>
    <dbReference type="NCBI Taxonomy" id="1223802"/>
    <lineage>
        <taxon>Bacteria</taxon>
        <taxon>Pseudomonadati</taxon>
        <taxon>Pseudomonadota</taxon>
        <taxon>Betaproteobacteria</taxon>
        <taxon>Nitrosomonadales</taxon>
        <taxon>Sterolibacteriaceae</taxon>
        <taxon>Sulfuritalea</taxon>
    </lineage>
</organism>
<dbReference type="Proteomes" id="UP000031637">
    <property type="component" value="Chromosome"/>
</dbReference>
<dbReference type="EMBL" id="AP012547">
    <property type="protein sequence ID" value="BAO28201.1"/>
    <property type="molecule type" value="Genomic_DNA"/>
</dbReference>
<evidence type="ECO:0000256" key="1">
    <source>
        <dbReference type="ARBA" id="ARBA00022849"/>
    </source>
</evidence>
<dbReference type="KEGG" id="shd:SUTH_00387"/>
<proteinExistence type="predicted"/>
<dbReference type="Gene3D" id="3.40.50.2300">
    <property type="match status" value="1"/>
</dbReference>
<dbReference type="PANTHER" id="PTHR43428:SF1">
    <property type="entry name" value="ARSENATE REDUCTASE"/>
    <property type="match status" value="1"/>
</dbReference>